<dbReference type="Proteomes" id="UP001230328">
    <property type="component" value="Unassembled WGS sequence"/>
</dbReference>
<name>A0ABU0T4Q8_9ACTN</name>
<dbReference type="EMBL" id="JAUSZI010000002">
    <property type="protein sequence ID" value="MDQ1030799.1"/>
    <property type="molecule type" value="Genomic_DNA"/>
</dbReference>
<accession>A0ABU0T4Q8</accession>
<sequence>MGDMGGVGDVREVREVPQEAARTPLTAEEELRSRSVFATEIGAQLARQGWAVFPAHTPEERIRLFAVARIIEQRLGCRVEAVPQDIVSMRFTVVGAAHGVGPAAGAAGQLTD</sequence>
<reference evidence="2 3" key="1">
    <citation type="submission" date="2023-07" db="EMBL/GenBank/DDBJ databases">
        <title>Comparative genomics of wheat-associated soil bacteria to identify genetic determinants of phenazine resistance.</title>
        <authorList>
            <person name="Mouncey N."/>
        </authorList>
    </citation>
    <scope>NUCLEOTIDE SEQUENCE [LARGE SCALE GENOMIC DNA]</scope>
    <source>
        <strain evidence="2 3">V2I4</strain>
    </source>
</reference>
<evidence type="ECO:0000313" key="2">
    <source>
        <dbReference type="EMBL" id="MDQ1030799.1"/>
    </source>
</evidence>
<organism evidence="2 3">
    <name type="scientific">Streptomyces umbrinus</name>
    <dbReference type="NCBI Taxonomy" id="67370"/>
    <lineage>
        <taxon>Bacteria</taxon>
        <taxon>Bacillati</taxon>
        <taxon>Actinomycetota</taxon>
        <taxon>Actinomycetes</taxon>
        <taxon>Kitasatosporales</taxon>
        <taxon>Streptomycetaceae</taxon>
        <taxon>Streptomyces</taxon>
        <taxon>Streptomyces phaeochromogenes group</taxon>
    </lineage>
</organism>
<proteinExistence type="predicted"/>
<comment type="caution">
    <text evidence="2">The sequence shown here is derived from an EMBL/GenBank/DDBJ whole genome shotgun (WGS) entry which is preliminary data.</text>
</comment>
<keyword evidence="3" id="KW-1185">Reference proteome</keyword>
<feature type="region of interest" description="Disordered" evidence="1">
    <location>
        <begin position="1"/>
        <end position="28"/>
    </location>
</feature>
<evidence type="ECO:0000313" key="3">
    <source>
        <dbReference type="Proteomes" id="UP001230328"/>
    </source>
</evidence>
<evidence type="ECO:0000256" key="1">
    <source>
        <dbReference type="SAM" id="MobiDB-lite"/>
    </source>
</evidence>
<gene>
    <name evidence="2" type="ORF">QF035_008381</name>
</gene>
<protein>
    <submittedName>
        <fullName evidence="2">Uncharacterized protein</fullName>
    </submittedName>
</protein>